<dbReference type="InterPro" id="IPR001932">
    <property type="entry name" value="PPM-type_phosphatase-like_dom"/>
</dbReference>
<feature type="domain" description="PPM-type phosphatase" evidence="2">
    <location>
        <begin position="43"/>
        <end position="261"/>
    </location>
</feature>
<comment type="caution">
    <text evidence="3">The sequence shown here is derived from an EMBL/GenBank/DDBJ whole genome shotgun (WGS) entry which is preliminary data.</text>
</comment>
<organism evidence="3 4">
    <name type="scientific">Gracilibacillus marinus</name>
    <dbReference type="NCBI Taxonomy" id="630535"/>
    <lineage>
        <taxon>Bacteria</taxon>
        <taxon>Bacillati</taxon>
        <taxon>Bacillota</taxon>
        <taxon>Bacilli</taxon>
        <taxon>Bacillales</taxon>
        <taxon>Bacillaceae</taxon>
        <taxon>Gracilibacillus</taxon>
    </lineage>
</organism>
<sequence>MFHQHIQYSENREPNQLNKTLAREMKQARNIQMKLLNATKPIIKSGEITGVSIPARLVGGDYFDFIELPNGHIRIVIGDVMGKGIPAAMLMILTRGVFRSSVEHFFSPSETLKAMNEFMFQDLRTLGSFVTLLCADYDPVNHTLTYASAGHNLPIVITKNKVRKDIPFINGIMIGGLATSTYKQFTIDLLDEDIVFFYTDGITDTLNEHGEAFKMERLVELLERNCQLQSDQIEKAVLKRIGEFTNGELQKDDITLIILKVKEELDCE</sequence>
<evidence type="ECO:0000256" key="1">
    <source>
        <dbReference type="ARBA" id="ARBA00022801"/>
    </source>
</evidence>
<dbReference type="EMBL" id="JBHSDV010000006">
    <property type="protein sequence ID" value="MFC4389168.1"/>
    <property type="molecule type" value="Genomic_DNA"/>
</dbReference>
<dbReference type="SUPFAM" id="SSF81606">
    <property type="entry name" value="PP2C-like"/>
    <property type="match status" value="1"/>
</dbReference>
<keyword evidence="1 3" id="KW-0378">Hydrolase</keyword>
<dbReference type="SMART" id="SM00331">
    <property type="entry name" value="PP2C_SIG"/>
    <property type="match status" value="1"/>
</dbReference>
<keyword evidence="4" id="KW-1185">Reference proteome</keyword>
<dbReference type="InterPro" id="IPR036457">
    <property type="entry name" value="PPM-type-like_dom_sf"/>
</dbReference>
<dbReference type="Gene3D" id="3.60.40.10">
    <property type="entry name" value="PPM-type phosphatase domain"/>
    <property type="match status" value="1"/>
</dbReference>
<proteinExistence type="predicted"/>
<dbReference type="Pfam" id="PF07228">
    <property type="entry name" value="SpoIIE"/>
    <property type="match status" value="1"/>
</dbReference>
<dbReference type="Proteomes" id="UP001595880">
    <property type="component" value="Unassembled WGS sequence"/>
</dbReference>
<dbReference type="EC" id="3.1.3.16" evidence="3"/>
<reference evidence="4" key="1">
    <citation type="journal article" date="2019" name="Int. J. Syst. Evol. Microbiol.">
        <title>The Global Catalogue of Microorganisms (GCM) 10K type strain sequencing project: providing services to taxonomists for standard genome sequencing and annotation.</title>
        <authorList>
            <consortium name="The Broad Institute Genomics Platform"/>
            <consortium name="The Broad Institute Genome Sequencing Center for Infectious Disease"/>
            <person name="Wu L."/>
            <person name="Ma J."/>
        </authorList>
    </citation>
    <scope>NUCLEOTIDE SEQUENCE [LARGE SCALE GENOMIC DNA]</scope>
    <source>
        <strain evidence="4">KACC 14058</strain>
    </source>
</reference>
<dbReference type="RefSeq" id="WP_390200708.1">
    <property type="nucleotide sequence ID" value="NZ_JBHSDV010000006.1"/>
</dbReference>
<dbReference type="InterPro" id="IPR052016">
    <property type="entry name" value="Bact_Sigma-Reg"/>
</dbReference>
<dbReference type="PANTHER" id="PTHR43156">
    <property type="entry name" value="STAGE II SPORULATION PROTEIN E-RELATED"/>
    <property type="match status" value="1"/>
</dbReference>
<accession>A0ABV8VXB8</accession>
<evidence type="ECO:0000259" key="2">
    <source>
        <dbReference type="SMART" id="SM00331"/>
    </source>
</evidence>
<dbReference type="GO" id="GO:0004722">
    <property type="term" value="F:protein serine/threonine phosphatase activity"/>
    <property type="evidence" value="ECO:0007669"/>
    <property type="project" value="UniProtKB-EC"/>
</dbReference>
<name>A0ABV8VXB8_9BACI</name>
<evidence type="ECO:0000313" key="4">
    <source>
        <dbReference type="Proteomes" id="UP001595880"/>
    </source>
</evidence>
<dbReference type="PANTHER" id="PTHR43156:SF2">
    <property type="entry name" value="STAGE II SPORULATION PROTEIN E"/>
    <property type="match status" value="1"/>
</dbReference>
<protein>
    <submittedName>
        <fullName evidence="3">PP2C family protein-serine/threonine phosphatase</fullName>
        <ecNumber evidence="3">3.1.3.16</ecNumber>
    </submittedName>
</protein>
<evidence type="ECO:0000313" key="3">
    <source>
        <dbReference type="EMBL" id="MFC4389168.1"/>
    </source>
</evidence>
<gene>
    <name evidence="3" type="ORF">ACFOZ1_15410</name>
</gene>